<dbReference type="AlphaFoldDB" id="A0A221KBP3"/>
<reference evidence="2 3" key="1">
    <citation type="submission" date="2017-07" db="EMBL/GenBank/DDBJ databases">
        <title>Complete Genome Sequence of the cosmetic ferment Vitreoscilla filiformis (ATCC15551).</title>
        <authorList>
            <person name="Contreras S."/>
            <person name="Sagory-Zalkind P."/>
            <person name="Blanquart H."/>
            <person name="Iltis A."/>
            <person name="Morand S.C."/>
        </authorList>
    </citation>
    <scope>NUCLEOTIDE SEQUENCE [LARGE SCALE GENOMIC DNA]</scope>
    <source>
        <strain evidence="2 3">ATCC 15551</strain>
    </source>
</reference>
<evidence type="ECO:0000256" key="1">
    <source>
        <dbReference type="SAM" id="MobiDB-lite"/>
    </source>
</evidence>
<dbReference type="KEGG" id="vff:VITFI_CDS0610"/>
<proteinExistence type="predicted"/>
<keyword evidence="3" id="KW-1185">Reference proteome</keyword>
<evidence type="ECO:0008006" key="4">
    <source>
        <dbReference type="Google" id="ProtNLM"/>
    </source>
</evidence>
<accession>A0A221KBP3</accession>
<feature type="region of interest" description="Disordered" evidence="1">
    <location>
        <begin position="1"/>
        <end position="21"/>
    </location>
</feature>
<dbReference type="InterPro" id="IPR009279">
    <property type="entry name" value="Portal_Mu"/>
</dbReference>
<dbReference type="Pfam" id="PF06074">
    <property type="entry name" value="Portal_Mu"/>
    <property type="match status" value="1"/>
</dbReference>
<name>A0A221KBP3_VITFI</name>
<dbReference type="Proteomes" id="UP000199729">
    <property type="component" value="Chromosome"/>
</dbReference>
<organism evidence="2 3">
    <name type="scientific">Vitreoscilla filiformis</name>
    <dbReference type="NCBI Taxonomy" id="63"/>
    <lineage>
        <taxon>Bacteria</taxon>
        <taxon>Pseudomonadati</taxon>
        <taxon>Pseudomonadota</taxon>
        <taxon>Betaproteobacteria</taxon>
        <taxon>Neisseriales</taxon>
        <taxon>Neisseriaceae</taxon>
        <taxon>Vitreoscilla</taxon>
    </lineage>
</organism>
<gene>
    <name evidence="2" type="ORF">VITFI_CDS0610</name>
</gene>
<feature type="compositionally biased region" description="Pro residues" evidence="1">
    <location>
        <begin position="408"/>
        <end position="423"/>
    </location>
</feature>
<evidence type="ECO:0000313" key="3">
    <source>
        <dbReference type="Proteomes" id="UP000199729"/>
    </source>
</evidence>
<sequence length="541" mass="59734">MRAITEPLLPTDTLPTGGAMPPAVLDTEIGHRLRDPYEPLFMGIIRPNDSVLREKGGYHDWRIYRDLKRDGKVSSGMSKFVGTLLRYPYQITPIDDSAKGKADAATLKRILDNTPFNRACRNLLEAELVGWSVLEVVPTWRDGLIVPAQMVQRPQRRFVYVQDDPTRPPELRMLSTVDMIRGEAIPPKQFVVHKVGDEDDNPYGLGRGHQLYWPVFFKRKSIAAWSKLVDRFGSPTPWGKYPNGATGPQRATLRDALTAFSNDGFVMTPDGNTIELIESKLTGSITTQEALCQYMDDWIAEVWCQPPSHGAGGAQAAAAVERERLLLDQVQAADELLSDTLNETLLRWLCEWNSLTPCKISRQIKPSDDRKARADADSQVYSMGYEPQQEYIDEHYGTGWRPKQQPAPTGPQPAPGNPTPSDKPPTDGGPGLSLATKLSQLMARRNPASFAEGQPAKLPADQLALDKAVQDLPPEMLAKVAREMLTPLMQAVEEAQSFEELLAKLETAFPGVPTAELQSTLAEAMFSAELHGVASVDAEAA</sequence>
<feature type="compositionally biased region" description="Low complexity" evidence="1">
    <location>
        <begin position="7"/>
        <end position="16"/>
    </location>
</feature>
<evidence type="ECO:0000313" key="2">
    <source>
        <dbReference type="EMBL" id="ASM76389.1"/>
    </source>
</evidence>
<dbReference type="EMBL" id="CP022423">
    <property type="protein sequence ID" value="ASM76389.1"/>
    <property type="molecule type" value="Genomic_DNA"/>
</dbReference>
<feature type="region of interest" description="Disordered" evidence="1">
    <location>
        <begin position="398"/>
        <end position="434"/>
    </location>
</feature>
<protein>
    <recommendedName>
        <fullName evidence="4">Portal protein</fullName>
    </recommendedName>
</protein>